<feature type="compositionally biased region" description="Polar residues" evidence="1">
    <location>
        <begin position="588"/>
        <end position="613"/>
    </location>
</feature>
<feature type="compositionally biased region" description="Low complexity" evidence="1">
    <location>
        <begin position="723"/>
        <end position="734"/>
    </location>
</feature>
<feature type="region of interest" description="Disordered" evidence="1">
    <location>
        <begin position="1076"/>
        <end position="1122"/>
    </location>
</feature>
<evidence type="ECO:0000313" key="3">
    <source>
        <dbReference type="EMBL" id="KAK9842709.1"/>
    </source>
</evidence>
<feature type="compositionally biased region" description="Basic and acidic residues" evidence="1">
    <location>
        <begin position="1083"/>
        <end position="1092"/>
    </location>
</feature>
<feature type="compositionally biased region" description="Polar residues" evidence="1">
    <location>
        <begin position="649"/>
        <end position="663"/>
    </location>
</feature>
<feature type="compositionally biased region" description="Low complexity" evidence="1">
    <location>
        <begin position="332"/>
        <end position="352"/>
    </location>
</feature>
<organism evidence="3 4">
    <name type="scientific">Apatococcus lobatus</name>
    <dbReference type="NCBI Taxonomy" id="904363"/>
    <lineage>
        <taxon>Eukaryota</taxon>
        <taxon>Viridiplantae</taxon>
        <taxon>Chlorophyta</taxon>
        <taxon>core chlorophytes</taxon>
        <taxon>Trebouxiophyceae</taxon>
        <taxon>Chlorellales</taxon>
        <taxon>Chlorellaceae</taxon>
        <taxon>Apatococcus</taxon>
    </lineage>
</organism>
<accession>A0AAW1SAT5</accession>
<evidence type="ECO:0000313" key="4">
    <source>
        <dbReference type="Proteomes" id="UP001438707"/>
    </source>
</evidence>
<dbReference type="AlphaFoldDB" id="A0AAW1SAT5"/>
<feature type="compositionally biased region" description="Polar residues" evidence="1">
    <location>
        <begin position="671"/>
        <end position="700"/>
    </location>
</feature>
<sequence length="1122" mass="115583">MLLLLGYVTLMSTAEQRSSSTSDDLDSVVLDDAYYKEMGMSQQDVEDQQALAADDIDPEADSFKLEDLFSPREGTPQEIIDAYYNKDVYGLEAVLMAGFRPEEVAMARVVLDTYGGEAVKVAPCSPAMLHGPVSAALEVIEPDWTQPAPEGWLSGSSWGTQRTILFSGLNPAAQSAVVELLEESGLPPICIATAEPDNADTILGEVLVAAVKAQRYRKLGSSSPEWQTRVTEELPNIEDLLKDQMPAILQDVEGGAASADAAFSAPAHNDLDVPPGTSLTLDELRSKVADTGSPGNSTASAHGDDQVPSLSPRSLGLSQEPHLQPSASPLRQPAAASASTGQASASQPAAAPKMPSEADLLADADSNIRLGNTGRVPLSSSGQEEPASGVVRDEAAHKAASKAFMDSIAGNVGAALEPQSDGGSTSSGADSDMGAPSSDSVISLDDIIADIHQQEAAEASSSFGATSNSGAAPGPPSSADQTGVEASVLSQQLQGDTASPVNPLSAIDAHPSRTDGGVGTPQADVGMSRESQASLASTAAAPASEEAIPGTSAGQSREFQAATDTNVIPSGDDSAPLETTAEGFQVVSRPQSSGLDQPDNVSLRTSNQGSSLLDNGESVSESSGAAAGPSLAGVLEAPSSSEDPRQSREAQANTYTSASTRSSVEAIPGTSAGQSREFQAGSVATPSSAANLGPESTSNVDGMAADALQNSNLDLSQNTEGQAAARSTTASPASKEAISELSAGQTMEVKASPPGTSRPQPKPFREPSPLPASFKLRPSPAGSSATPDTRASQAQGSRGNAGSQRSNGDISSASSSSSSSSRPMSDFAASIGKAPGSSPYERRRGSRRGATGPGPNGAGQYPSGKGFGNGSSSKSPSASASEADAAAGGQQPKVTSRRFGSNVWDSSQPDFVGFPDEDRVVRGGPDEPLPTIQSATAAAPSARTSGFQPDPVQRARPAKRPPRQTRERRRADGRESQGNPWAKTIKQQREREWLRNESSQPGPSQEVEQEPAKQASKEPLSEDKIRNEARGPVKELIAAAMACGLTAADLKTMVDQAVEDKARGVLVDPLAAMKAFGPDDDVSDPRAAERAAKQPSKTATTQLRRPGHDQPVEAKVMRGKAK</sequence>
<evidence type="ECO:0000256" key="2">
    <source>
        <dbReference type="SAM" id="SignalP"/>
    </source>
</evidence>
<reference evidence="3 4" key="1">
    <citation type="journal article" date="2024" name="Nat. Commun.">
        <title>Phylogenomics reveals the evolutionary origins of lichenization in chlorophyte algae.</title>
        <authorList>
            <person name="Puginier C."/>
            <person name="Libourel C."/>
            <person name="Otte J."/>
            <person name="Skaloud P."/>
            <person name="Haon M."/>
            <person name="Grisel S."/>
            <person name="Petersen M."/>
            <person name="Berrin J.G."/>
            <person name="Delaux P.M."/>
            <person name="Dal Grande F."/>
            <person name="Keller J."/>
        </authorList>
    </citation>
    <scope>NUCLEOTIDE SEQUENCE [LARGE SCALE GENOMIC DNA]</scope>
    <source>
        <strain evidence="3 4">SAG 2145</strain>
    </source>
</reference>
<dbReference type="Proteomes" id="UP001438707">
    <property type="component" value="Unassembled WGS sequence"/>
</dbReference>
<feature type="compositionally biased region" description="Basic residues" evidence="1">
    <location>
        <begin position="956"/>
        <end position="968"/>
    </location>
</feature>
<feature type="compositionally biased region" description="Low complexity" evidence="1">
    <location>
        <begin position="420"/>
        <end position="440"/>
    </location>
</feature>
<feature type="compositionally biased region" description="Basic and acidic residues" evidence="1">
    <location>
        <begin position="1106"/>
        <end position="1116"/>
    </location>
</feature>
<feature type="chain" id="PRO_5043329436" evidence="2">
    <location>
        <begin position="17"/>
        <end position="1122"/>
    </location>
</feature>
<feature type="compositionally biased region" description="Polar residues" evidence="1">
    <location>
        <begin position="488"/>
        <end position="502"/>
    </location>
</feature>
<feature type="compositionally biased region" description="Basic and acidic residues" evidence="1">
    <location>
        <begin position="916"/>
        <end position="925"/>
    </location>
</feature>
<feature type="compositionally biased region" description="Low complexity" evidence="1">
    <location>
        <begin position="870"/>
        <end position="889"/>
    </location>
</feature>
<proteinExistence type="predicted"/>
<keyword evidence="2" id="KW-0732">Signal</keyword>
<feature type="region of interest" description="Disordered" evidence="1">
    <location>
        <begin position="288"/>
        <end position="356"/>
    </location>
</feature>
<protein>
    <submittedName>
        <fullName evidence="3">Uncharacterized protein</fullName>
    </submittedName>
</protein>
<feature type="region of interest" description="Disordered" evidence="1">
    <location>
        <begin position="455"/>
        <end position="559"/>
    </location>
</feature>
<feature type="compositionally biased region" description="Low complexity" evidence="1">
    <location>
        <begin position="530"/>
        <end position="547"/>
    </location>
</feature>
<gene>
    <name evidence="3" type="ORF">WJX74_001032</name>
</gene>
<feature type="compositionally biased region" description="Low complexity" evidence="1">
    <location>
        <begin position="616"/>
        <end position="635"/>
    </location>
</feature>
<comment type="caution">
    <text evidence="3">The sequence shown here is derived from an EMBL/GenBank/DDBJ whole genome shotgun (WGS) entry which is preliminary data.</text>
</comment>
<feature type="compositionally biased region" description="Low complexity" evidence="1">
    <location>
        <begin position="931"/>
        <end position="955"/>
    </location>
</feature>
<dbReference type="EMBL" id="JALJOS010000002">
    <property type="protein sequence ID" value="KAK9842709.1"/>
    <property type="molecule type" value="Genomic_DNA"/>
</dbReference>
<feature type="region of interest" description="Disordered" evidence="1">
    <location>
        <begin position="588"/>
        <end position="1029"/>
    </location>
</feature>
<name>A0AAW1SAT5_9CHLO</name>
<feature type="compositionally biased region" description="Polar residues" evidence="1">
    <location>
        <begin position="781"/>
        <end position="810"/>
    </location>
</feature>
<feature type="region of interest" description="Disordered" evidence="1">
    <location>
        <begin position="369"/>
        <end position="394"/>
    </location>
</feature>
<feature type="compositionally biased region" description="Low complexity" evidence="1">
    <location>
        <begin position="811"/>
        <end position="821"/>
    </location>
</feature>
<feature type="compositionally biased region" description="Basic and acidic residues" evidence="1">
    <location>
        <begin position="1015"/>
        <end position="1029"/>
    </location>
</feature>
<feature type="signal peptide" evidence="2">
    <location>
        <begin position="1"/>
        <end position="16"/>
    </location>
</feature>
<keyword evidence="4" id="KW-1185">Reference proteome</keyword>
<evidence type="ECO:0000256" key="1">
    <source>
        <dbReference type="SAM" id="MobiDB-lite"/>
    </source>
</evidence>
<feature type="compositionally biased region" description="Polar residues" evidence="1">
    <location>
        <begin position="708"/>
        <end position="721"/>
    </location>
</feature>
<feature type="region of interest" description="Disordered" evidence="1">
    <location>
        <begin position="414"/>
        <end position="440"/>
    </location>
</feature>
<feature type="compositionally biased region" description="Pro residues" evidence="1">
    <location>
        <begin position="760"/>
        <end position="770"/>
    </location>
</feature>